<dbReference type="EMBL" id="BGPR01004419">
    <property type="protein sequence ID" value="GBM99463.1"/>
    <property type="molecule type" value="Genomic_DNA"/>
</dbReference>
<reference evidence="1 2" key="1">
    <citation type="journal article" date="2019" name="Sci. Rep.">
        <title>Orb-weaving spider Araneus ventricosus genome elucidates the spidroin gene catalogue.</title>
        <authorList>
            <person name="Kono N."/>
            <person name="Nakamura H."/>
            <person name="Ohtoshi R."/>
            <person name="Moran D.A.P."/>
            <person name="Shinohara A."/>
            <person name="Yoshida Y."/>
            <person name="Fujiwara M."/>
            <person name="Mori M."/>
            <person name="Tomita M."/>
            <person name="Arakawa K."/>
        </authorList>
    </citation>
    <scope>NUCLEOTIDE SEQUENCE [LARGE SCALE GENOMIC DNA]</scope>
</reference>
<protein>
    <submittedName>
        <fullName evidence="1">Uncharacterized protein</fullName>
    </submittedName>
</protein>
<comment type="caution">
    <text evidence="1">The sequence shown here is derived from an EMBL/GenBank/DDBJ whole genome shotgun (WGS) entry which is preliminary data.</text>
</comment>
<proteinExistence type="predicted"/>
<dbReference type="AlphaFoldDB" id="A0A4Y2K9R9"/>
<organism evidence="1 2">
    <name type="scientific">Araneus ventricosus</name>
    <name type="common">Orbweaver spider</name>
    <name type="synonym">Epeira ventricosa</name>
    <dbReference type="NCBI Taxonomy" id="182803"/>
    <lineage>
        <taxon>Eukaryota</taxon>
        <taxon>Metazoa</taxon>
        <taxon>Ecdysozoa</taxon>
        <taxon>Arthropoda</taxon>
        <taxon>Chelicerata</taxon>
        <taxon>Arachnida</taxon>
        <taxon>Araneae</taxon>
        <taxon>Araneomorphae</taxon>
        <taxon>Entelegynae</taxon>
        <taxon>Araneoidea</taxon>
        <taxon>Araneidae</taxon>
        <taxon>Araneus</taxon>
    </lineage>
</organism>
<sequence length="110" mass="12898">MDCINVPVYQSTPTPLTPNCRKGDSLICRFLEELQFPIHESEPNRMDLSTMAKCLRLYNAVWKSDNEEDRYFIETTKVNTLNVENTEDGIVMDENMLYSNYLLEYYGIQL</sequence>
<keyword evidence="2" id="KW-1185">Reference proteome</keyword>
<evidence type="ECO:0000313" key="1">
    <source>
        <dbReference type="EMBL" id="GBM99463.1"/>
    </source>
</evidence>
<gene>
    <name evidence="1" type="ORF">AVEN_45722_1</name>
</gene>
<dbReference type="Proteomes" id="UP000499080">
    <property type="component" value="Unassembled WGS sequence"/>
</dbReference>
<evidence type="ECO:0000313" key="2">
    <source>
        <dbReference type="Proteomes" id="UP000499080"/>
    </source>
</evidence>
<accession>A0A4Y2K9R9</accession>
<name>A0A4Y2K9R9_ARAVE</name>